<protein>
    <submittedName>
        <fullName evidence="2">Uncharacterized protein</fullName>
    </submittedName>
</protein>
<gene>
    <name evidence="2" type="ORF">TSPGSL018_19045</name>
</gene>
<sequence length="20" mass="2173">MAANTTHQTQVMAITTSRPL</sequence>
<proteinExistence type="predicted"/>
<dbReference type="EMBL" id="GBEZ01022748">
    <property type="protein sequence ID" value="JAC64104.1"/>
    <property type="molecule type" value="Transcribed_RNA"/>
</dbReference>
<evidence type="ECO:0000313" key="2">
    <source>
        <dbReference type="EMBL" id="JAC64104.1"/>
    </source>
</evidence>
<reference evidence="2" key="1">
    <citation type="submission" date="2014-05" db="EMBL/GenBank/DDBJ databases">
        <title>The transcriptome of the halophilic microalga Tetraselmis sp. GSL018 isolated from the Great Salt Lake, Utah.</title>
        <authorList>
            <person name="Jinkerson R.E."/>
            <person name="D'Adamo S."/>
            <person name="Posewitz M.C."/>
        </authorList>
    </citation>
    <scope>NUCLEOTIDE SEQUENCE</scope>
    <source>
        <strain evidence="2">GSL018</strain>
    </source>
</reference>
<evidence type="ECO:0000256" key="1">
    <source>
        <dbReference type="SAM" id="MobiDB-lite"/>
    </source>
</evidence>
<name>A0A061R0A0_9CHLO</name>
<organism evidence="2">
    <name type="scientific">Tetraselmis sp. GSL018</name>
    <dbReference type="NCBI Taxonomy" id="582737"/>
    <lineage>
        <taxon>Eukaryota</taxon>
        <taxon>Viridiplantae</taxon>
        <taxon>Chlorophyta</taxon>
        <taxon>core chlorophytes</taxon>
        <taxon>Chlorodendrophyceae</taxon>
        <taxon>Chlorodendrales</taxon>
        <taxon>Chlorodendraceae</taxon>
        <taxon>Tetraselmis</taxon>
    </lineage>
</organism>
<accession>A0A061R0A0</accession>
<feature type="region of interest" description="Disordered" evidence="1">
    <location>
        <begin position="1"/>
        <end position="20"/>
    </location>
</feature>
<dbReference type="AlphaFoldDB" id="A0A061R0A0"/>